<dbReference type="InterPro" id="IPR059226">
    <property type="entry name" value="Choice_anch_Q_dom"/>
</dbReference>
<reference evidence="2" key="1">
    <citation type="submission" date="2021-05" db="EMBL/GenBank/DDBJ databases">
        <authorList>
            <person name="Pietrasiak N."/>
            <person name="Ward R."/>
            <person name="Stajich J.E."/>
            <person name="Kurbessoian T."/>
        </authorList>
    </citation>
    <scope>NUCLEOTIDE SEQUENCE</scope>
    <source>
        <strain evidence="2">HA4357-MV3</strain>
    </source>
</reference>
<comment type="caution">
    <text evidence="2">The sequence shown here is derived from an EMBL/GenBank/DDBJ whole genome shotgun (WGS) entry which is preliminary data.</text>
</comment>
<dbReference type="EMBL" id="JAHHHW010000096">
    <property type="protein sequence ID" value="MBW4433034.1"/>
    <property type="molecule type" value="Genomic_DNA"/>
</dbReference>
<dbReference type="AlphaFoldDB" id="A0A9E3LU84"/>
<dbReference type="InterPro" id="IPR012334">
    <property type="entry name" value="Pectin_lyas_fold"/>
</dbReference>
<evidence type="ECO:0000313" key="2">
    <source>
        <dbReference type="EMBL" id="MBW4433034.1"/>
    </source>
</evidence>
<accession>A0A9E3LU84</accession>
<evidence type="ECO:0000313" key="3">
    <source>
        <dbReference type="Proteomes" id="UP000813215"/>
    </source>
</evidence>
<evidence type="ECO:0000256" key="1">
    <source>
        <dbReference type="SAM" id="MobiDB-lite"/>
    </source>
</evidence>
<dbReference type="SUPFAM" id="SSF51126">
    <property type="entry name" value="Pectin lyase-like"/>
    <property type="match status" value="2"/>
</dbReference>
<proteinExistence type="predicted"/>
<organism evidence="2 3">
    <name type="scientific">Pelatocladus maniniholoensis HA4357-MV3</name>
    <dbReference type="NCBI Taxonomy" id="1117104"/>
    <lineage>
        <taxon>Bacteria</taxon>
        <taxon>Bacillati</taxon>
        <taxon>Cyanobacteriota</taxon>
        <taxon>Cyanophyceae</taxon>
        <taxon>Nostocales</taxon>
        <taxon>Nostocaceae</taxon>
        <taxon>Pelatocladus</taxon>
    </lineage>
</organism>
<reference evidence="2" key="2">
    <citation type="journal article" date="2022" name="Microbiol. Resour. Announc.">
        <title>Metagenome Sequencing to Explore Phylogenomics of Terrestrial Cyanobacteria.</title>
        <authorList>
            <person name="Ward R.D."/>
            <person name="Stajich J.E."/>
            <person name="Johansen J.R."/>
            <person name="Huntemann M."/>
            <person name="Clum A."/>
            <person name="Foster B."/>
            <person name="Foster B."/>
            <person name="Roux S."/>
            <person name="Palaniappan K."/>
            <person name="Varghese N."/>
            <person name="Mukherjee S."/>
            <person name="Reddy T.B.K."/>
            <person name="Daum C."/>
            <person name="Copeland A."/>
            <person name="Chen I.A."/>
            <person name="Ivanova N.N."/>
            <person name="Kyrpides N.C."/>
            <person name="Shapiro N."/>
            <person name="Eloe-Fadrosh E.A."/>
            <person name="Pietrasiak N."/>
        </authorList>
    </citation>
    <scope>NUCLEOTIDE SEQUENCE</scope>
    <source>
        <strain evidence="2">HA4357-MV3</strain>
    </source>
</reference>
<dbReference type="InterPro" id="IPR011050">
    <property type="entry name" value="Pectin_lyase_fold/virulence"/>
</dbReference>
<protein>
    <submittedName>
        <fullName evidence="2">Right-handed parallel beta-helix repeat-containing protein</fullName>
    </submittedName>
</protein>
<dbReference type="NCBIfam" id="NF041518">
    <property type="entry name" value="choice_anch_Q"/>
    <property type="match status" value="1"/>
</dbReference>
<dbReference type="Proteomes" id="UP000813215">
    <property type="component" value="Unassembled WGS sequence"/>
</dbReference>
<name>A0A9E3LU84_9NOST</name>
<dbReference type="Gene3D" id="2.160.20.10">
    <property type="entry name" value="Single-stranded right-handed beta-helix, Pectin lyase-like"/>
    <property type="match status" value="1"/>
</dbReference>
<feature type="region of interest" description="Disordered" evidence="1">
    <location>
        <begin position="131"/>
        <end position="196"/>
    </location>
</feature>
<gene>
    <name evidence="2" type="ORF">KME28_15215</name>
</gene>
<sequence>MANTQGTNLSGVYDWSSQLPFLDHFKTASDLIPQNYKTEKKPQGIQLNLDENGWVKSLPNSGVSAWQDQGLGTKDNWLDAGKGNSQFSQTEDRQLLSNNGNETLGGDNRDILTGIKGNGIKEFSNYADQSLIQPSSDTQPKTTTSDVLGTSIDFSKSTQKPTVLATSKDSSQSNSSQNLYYVAPNGSDENPGTVDKPWKSVNHAVNDSSPVKAGDTILVQAGTYTELITLGKSGDSKLGDITLKANGDVTLRDPDPNSGFFREGVIQSAGKGHWVIDGFRIENTSWAGIALRDAYDMTVQNNHTYETGASGIIVMPDTYYNGGEAEVTSKNIKVLNNTVERASWIWKGNGSKEGNINDGFDLTTGTQESLSIWGVDGFEVANNTVKEGNREGIDVKTGSRNGSVHDNTVTGQALVSGTPNGYSGGPGLYIEGNRADMFNIDVYNNVVANNTAGGLVITDEVPNQGDVSGIRVYNNIVFGNGKDGVNSGQGIGVSSNVSDVQIVNNTVDGNVQGFLIDGSDNYGGYRPHDILVRNNIFANSSFRNGLVEDVDNVTLDHNLFTSKFAKVYETGNGVNNLKAENNTQAESMGFADLNGKNFKLTSDSPAIDIASAAIGDYAKLDHDGKQRGQGKGTDIGAYEFQS</sequence>
<feature type="compositionally biased region" description="Polar residues" evidence="1">
    <location>
        <begin position="131"/>
        <end position="169"/>
    </location>
</feature>
<dbReference type="InterPro" id="IPR006626">
    <property type="entry name" value="PbH1"/>
</dbReference>
<dbReference type="SMART" id="SM00710">
    <property type="entry name" value="PbH1"/>
    <property type="match status" value="9"/>
</dbReference>